<dbReference type="EMBL" id="FNAD01000004">
    <property type="protein sequence ID" value="SDD46912.1"/>
    <property type="molecule type" value="Genomic_DNA"/>
</dbReference>
<organism evidence="2 3">
    <name type="scientific">Glycomyces harbinensis</name>
    <dbReference type="NCBI Taxonomy" id="58114"/>
    <lineage>
        <taxon>Bacteria</taxon>
        <taxon>Bacillati</taxon>
        <taxon>Actinomycetota</taxon>
        <taxon>Actinomycetes</taxon>
        <taxon>Glycomycetales</taxon>
        <taxon>Glycomycetaceae</taxon>
        <taxon>Glycomyces</taxon>
    </lineage>
</organism>
<sequence length="499" mass="54519">MSDSPKRPRIVRNDYMALHPPKPGEWKPSLAVSVVIPAYGSQDKLDLTLAALAAQSYPSDLMEVVVVDDNSSPALRLPELRPEHTRLVVTTAESWGSAHAVNTGVNHTDGQVVLRLDADMVAFRDHVEAQLRWHHAADYLAVLGHKRFVAWEPDAMTPEQVHEKVLCGEASALFAVEDSRPHWIEKTIADTDRLTSHHPGNFRVFIGATGSLHRDFFKTVGGLDTDLRLGSDTEFAYRLSQAGAVFVPETTSSAWHLGFPQMQEKEETGRLQRVPYIAQRVPLHGMRRTAPPRAWRVPLVDIVIDVKNATVAEVDAAVAPVLGGPDGDARITLVTGQGPAPQDRASILAGDGAQLRLMEEQYDAEARVRLSAQAPEPDPSVPYRLLLPKPVPLRPGSVGKLVQAIERADAGLVLAELPGGPPARFERTAAFARARHITGGGGLDQVVAGIWGATSYTGLAEAEADGTVFEPPPVCPARRFVRRFFNARQRARLREILRK</sequence>
<reference evidence="3" key="1">
    <citation type="submission" date="2016-10" db="EMBL/GenBank/DDBJ databases">
        <authorList>
            <person name="Varghese N."/>
            <person name="Submissions S."/>
        </authorList>
    </citation>
    <scope>NUCLEOTIDE SEQUENCE [LARGE SCALE GENOMIC DNA]</scope>
    <source>
        <strain evidence="3">CGMCC 4.3516</strain>
    </source>
</reference>
<keyword evidence="2" id="KW-0808">Transferase</keyword>
<feature type="domain" description="Glycosyltransferase 2-like" evidence="1">
    <location>
        <begin position="33"/>
        <end position="161"/>
    </location>
</feature>
<dbReference type="InterPro" id="IPR001173">
    <property type="entry name" value="Glyco_trans_2-like"/>
</dbReference>
<dbReference type="Gene3D" id="3.90.550.10">
    <property type="entry name" value="Spore Coat Polysaccharide Biosynthesis Protein SpsA, Chain A"/>
    <property type="match status" value="1"/>
</dbReference>
<dbReference type="STRING" id="58114.SAMN05216270_104137"/>
<dbReference type="InterPro" id="IPR029044">
    <property type="entry name" value="Nucleotide-diphossugar_trans"/>
</dbReference>
<dbReference type="RefSeq" id="WP_091032038.1">
    <property type="nucleotide sequence ID" value="NZ_FNAD01000004.1"/>
</dbReference>
<dbReference type="OrthoDB" id="5168148at2"/>
<gene>
    <name evidence="2" type="ORF">SAMN05216270_104137</name>
</gene>
<dbReference type="InterPro" id="IPR050834">
    <property type="entry name" value="Glycosyltransf_2"/>
</dbReference>
<evidence type="ECO:0000313" key="2">
    <source>
        <dbReference type="EMBL" id="SDD46912.1"/>
    </source>
</evidence>
<dbReference type="PANTHER" id="PTHR43685">
    <property type="entry name" value="GLYCOSYLTRANSFERASE"/>
    <property type="match status" value="1"/>
</dbReference>
<accession>A0A1G6V050</accession>
<evidence type="ECO:0000259" key="1">
    <source>
        <dbReference type="Pfam" id="PF00535"/>
    </source>
</evidence>
<protein>
    <submittedName>
        <fullName evidence="2">Glycosyl transferase family 2</fullName>
    </submittedName>
</protein>
<dbReference type="AlphaFoldDB" id="A0A1G6V050"/>
<name>A0A1G6V050_9ACTN</name>
<dbReference type="Pfam" id="PF00535">
    <property type="entry name" value="Glycos_transf_2"/>
    <property type="match status" value="1"/>
</dbReference>
<proteinExistence type="predicted"/>
<evidence type="ECO:0000313" key="3">
    <source>
        <dbReference type="Proteomes" id="UP000198949"/>
    </source>
</evidence>
<dbReference type="GO" id="GO:0016740">
    <property type="term" value="F:transferase activity"/>
    <property type="evidence" value="ECO:0007669"/>
    <property type="project" value="UniProtKB-KW"/>
</dbReference>
<dbReference type="PANTHER" id="PTHR43685:SF3">
    <property type="entry name" value="SLR2126 PROTEIN"/>
    <property type="match status" value="1"/>
</dbReference>
<keyword evidence="3" id="KW-1185">Reference proteome</keyword>
<dbReference type="Proteomes" id="UP000198949">
    <property type="component" value="Unassembled WGS sequence"/>
</dbReference>
<dbReference type="SUPFAM" id="SSF53448">
    <property type="entry name" value="Nucleotide-diphospho-sugar transferases"/>
    <property type="match status" value="1"/>
</dbReference>